<gene>
    <name evidence="1" type="ORF">SAMN04487910_2895</name>
</gene>
<sequence length="47" mass="5495">MKAIKITARAFQKNPLIENNQKQHNKKQVGKQSTNPQTIFLIRQSQF</sequence>
<evidence type="ECO:0000313" key="1">
    <source>
        <dbReference type="EMBL" id="SEL64360.1"/>
    </source>
</evidence>
<keyword evidence="2" id="KW-1185">Reference proteome</keyword>
<dbReference type="Proteomes" id="UP000198521">
    <property type="component" value="Unassembled WGS sequence"/>
</dbReference>
<organism evidence="1 2">
    <name type="scientific">Aquimarina amphilecti</name>
    <dbReference type="NCBI Taxonomy" id="1038014"/>
    <lineage>
        <taxon>Bacteria</taxon>
        <taxon>Pseudomonadati</taxon>
        <taxon>Bacteroidota</taxon>
        <taxon>Flavobacteriia</taxon>
        <taxon>Flavobacteriales</taxon>
        <taxon>Flavobacteriaceae</taxon>
        <taxon>Aquimarina</taxon>
    </lineage>
</organism>
<proteinExistence type="predicted"/>
<name>A0A1H7RVQ4_AQUAM</name>
<dbReference type="AlphaFoldDB" id="A0A1H7RVQ4"/>
<evidence type="ECO:0000313" key="2">
    <source>
        <dbReference type="Proteomes" id="UP000198521"/>
    </source>
</evidence>
<protein>
    <submittedName>
        <fullName evidence="1">Uncharacterized protein</fullName>
    </submittedName>
</protein>
<dbReference type="EMBL" id="FOAB01000005">
    <property type="protein sequence ID" value="SEL64360.1"/>
    <property type="molecule type" value="Genomic_DNA"/>
</dbReference>
<reference evidence="2" key="1">
    <citation type="submission" date="2016-10" db="EMBL/GenBank/DDBJ databases">
        <authorList>
            <person name="Varghese N."/>
            <person name="Submissions S."/>
        </authorList>
    </citation>
    <scope>NUCLEOTIDE SEQUENCE [LARGE SCALE GENOMIC DNA]</scope>
    <source>
        <strain evidence="2">DSM 25232 / NCIMB 14723 / 92V</strain>
    </source>
</reference>
<accession>A0A1H7RVQ4</accession>